<gene>
    <name evidence="1" type="ORF">LCGC14_2698620</name>
</gene>
<accession>A0A0F9BQS5</accession>
<feature type="non-terminal residue" evidence="1">
    <location>
        <position position="138"/>
    </location>
</feature>
<dbReference type="EMBL" id="LAZR01048022">
    <property type="protein sequence ID" value="KKK92869.1"/>
    <property type="molecule type" value="Genomic_DNA"/>
</dbReference>
<reference evidence="1" key="1">
    <citation type="journal article" date="2015" name="Nature">
        <title>Complex archaea that bridge the gap between prokaryotes and eukaryotes.</title>
        <authorList>
            <person name="Spang A."/>
            <person name="Saw J.H."/>
            <person name="Jorgensen S.L."/>
            <person name="Zaremba-Niedzwiedzka K."/>
            <person name="Martijn J."/>
            <person name="Lind A.E."/>
            <person name="van Eijk R."/>
            <person name="Schleper C."/>
            <person name="Guy L."/>
            <person name="Ettema T.J."/>
        </authorList>
    </citation>
    <scope>NUCLEOTIDE SEQUENCE</scope>
</reference>
<proteinExistence type="predicted"/>
<sequence>MPILPGERAIVISAVEVQKESELTEIMEIPSTVLCTHCGSQVMIEAPDIAEHASLRIYVAREVRERWIHERTQLRTVLVQLFDFVQRSTYLRRISFVSHRDPKQLRIVLDFYEGKKTVLAWSELSKTLVVEEDGVEAE</sequence>
<protein>
    <submittedName>
        <fullName evidence="1">Uncharacterized protein</fullName>
    </submittedName>
</protein>
<evidence type="ECO:0000313" key="1">
    <source>
        <dbReference type="EMBL" id="KKK92869.1"/>
    </source>
</evidence>
<comment type="caution">
    <text evidence="1">The sequence shown here is derived from an EMBL/GenBank/DDBJ whole genome shotgun (WGS) entry which is preliminary data.</text>
</comment>
<name>A0A0F9BQS5_9ZZZZ</name>
<dbReference type="AlphaFoldDB" id="A0A0F9BQS5"/>
<organism evidence="1">
    <name type="scientific">marine sediment metagenome</name>
    <dbReference type="NCBI Taxonomy" id="412755"/>
    <lineage>
        <taxon>unclassified sequences</taxon>
        <taxon>metagenomes</taxon>
        <taxon>ecological metagenomes</taxon>
    </lineage>
</organism>